<dbReference type="EC" id="3.4.21.-" evidence="7"/>
<keyword evidence="7" id="KW-1003">Cell membrane</keyword>
<evidence type="ECO:0000256" key="3">
    <source>
        <dbReference type="ARBA" id="ARBA00022670"/>
    </source>
</evidence>
<evidence type="ECO:0000256" key="5">
    <source>
        <dbReference type="ARBA" id="ARBA00022825"/>
    </source>
</evidence>
<dbReference type="Gene3D" id="6.20.330.10">
    <property type="match status" value="1"/>
</dbReference>
<dbReference type="CDD" id="cd07023">
    <property type="entry name" value="S49_Sppa_N_C"/>
    <property type="match status" value="1"/>
</dbReference>
<dbReference type="PIRSF" id="PIRSF001217">
    <property type="entry name" value="Protease_4_SppA"/>
    <property type="match status" value="1"/>
</dbReference>
<feature type="transmembrane region" description="Helical" evidence="9">
    <location>
        <begin position="12"/>
        <end position="38"/>
    </location>
</feature>
<dbReference type="InterPro" id="IPR002142">
    <property type="entry name" value="Peptidase_S49"/>
</dbReference>
<evidence type="ECO:0000256" key="1">
    <source>
        <dbReference type="ARBA" id="ARBA00004370"/>
    </source>
</evidence>
<dbReference type="GO" id="GO:0008236">
    <property type="term" value="F:serine-type peptidase activity"/>
    <property type="evidence" value="ECO:0007669"/>
    <property type="project" value="UniProtKB-KW"/>
</dbReference>
<comment type="similarity">
    <text evidence="2 7">Belongs to the peptidase S49 family.</text>
</comment>
<evidence type="ECO:0000256" key="6">
    <source>
        <dbReference type="ARBA" id="ARBA00023136"/>
    </source>
</evidence>
<dbReference type="InterPro" id="IPR029045">
    <property type="entry name" value="ClpP/crotonase-like_dom_sf"/>
</dbReference>
<dbReference type="Pfam" id="PF01343">
    <property type="entry name" value="Peptidase_S49"/>
    <property type="match status" value="2"/>
</dbReference>
<evidence type="ECO:0000256" key="7">
    <source>
        <dbReference type="PIRNR" id="PIRNR001217"/>
    </source>
</evidence>
<evidence type="ECO:0000256" key="9">
    <source>
        <dbReference type="SAM" id="Phobius"/>
    </source>
</evidence>
<dbReference type="GO" id="GO:0006465">
    <property type="term" value="P:signal peptide processing"/>
    <property type="evidence" value="ECO:0007669"/>
    <property type="project" value="InterPro"/>
</dbReference>
<dbReference type="CDD" id="cd07018">
    <property type="entry name" value="S49_SppA_67K_type"/>
    <property type="match status" value="1"/>
</dbReference>
<evidence type="ECO:0000313" key="12">
    <source>
        <dbReference type="Proteomes" id="UP000176944"/>
    </source>
</evidence>
<dbReference type="NCBIfam" id="TIGR00705">
    <property type="entry name" value="SppA_67K"/>
    <property type="match status" value="1"/>
</dbReference>
<dbReference type="InterPro" id="IPR004634">
    <property type="entry name" value="Pept_S49_pIV"/>
</dbReference>
<dbReference type="NCBIfam" id="TIGR00706">
    <property type="entry name" value="SppA_dom"/>
    <property type="match status" value="1"/>
</dbReference>
<keyword evidence="7" id="KW-0997">Cell inner membrane</keyword>
<dbReference type="AlphaFoldDB" id="A0A1D9FZ64"/>
<name>A0A1D9FZ64_MOOP1</name>
<gene>
    <name evidence="11" type="primary">sppA</name>
    <name evidence="11" type="ORF">BJP36_12700</name>
</gene>
<evidence type="ECO:0000256" key="8">
    <source>
        <dbReference type="PIRSR" id="PIRSR001217-1"/>
    </source>
</evidence>
<keyword evidence="3 7" id="KW-0645">Protease</keyword>
<feature type="active site" description="Proton donor/acceptor" evidence="8">
    <location>
        <position position="202"/>
    </location>
</feature>
<dbReference type="InterPro" id="IPR047217">
    <property type="entry name" value="S49_SppA_67K_type_N"/>
</dbReference>
<keyword evidence="5" id="KW-0720">Serine protease</keyword>
<accession>A0A1D9FZ64</accession>
<feature type="active site" description="Nucleophile" evidence="8">
    <location>
        <position position="399"/>
    </location>
</feature>
<keyword evidence="6 7" id="KW-0472">Membrane</keyword>
<comment type="subcellular location">
    <subcellularLocation>
        <location evidence="7">Cell inner membrane</location>
    </subcellularLocation>
    <subcellularLocation>
        <location evidence="1">Membrane</location>
    </subcellularLocation>
</comment>
<keyword evidence="9" id="KW-0812">Transmembrane</keyword>
<feature type="domain" description="Peptidase S49" evidence="10">
    <location>
        <begin position="134"/>
        <end position="285"/>
    </location>
</feature>
<organism evidence="11 12">
    <name type="scientific">Moorena producens (strain JHB)</name>
    <dbReference type="NCBI Taxonomy" id="1454205"/>
    <lineage>
        <taxon>Bacteria</taxon>
        <taxon>Bacillati</taxon>
        <taxon>Cyanobacteriota</taxon>
        <taxon>Cyanophyceae</taxon>
        <taxon>Coleofasciculales</taxon>
        <taxon>Coleofasciculaceae</taxon>
        <taxon>Moorena</taxon>
    </lineage>
</organism>
<evidence type="ECO:0000259" key="10">
    <source>
        <dbReference type="Pfam" id="PF01343"/>
    </source>
</evidence>
<feature type="domain" description="Peptidase S49" evidence="10">
    <location>
        <begin position="384"/>
        <end position="534"/>
    </location>
</feature>
<dbReference type="InterPro" id="IPR047272">
    <property type="entry name" value="S49_SppA_C"/>
</dbReference>
<keyword evidence="9" id="KW-1133">Transmembrane helix</keyword>
<dbReference type="PANTHER" id="PTHR33209:SF1">
    <property type="entry name" value="PEPTIDASE S49 DOMAIN-CONTAINING PROTEIN"/>
    <property type="match status" value="1"/>
</dbReference>
<proteinExistence type="inferred from homology"/>
<dbReference type="EMBL" id="CP017708">
    <property type="protein sequence ID" value="AOY80657.1"/>
    <property type="molecule type" value="Genomic_DNA"/>
</dbReference>
<evidence type="ECO:0000256" key="2">
    <source>
        <dbReference type="ARBA" id="ARBA00008683"/>
    </source>
</evidence>
<keyword evidence="4 7" id="KW-0378">Hydrolase</keyword>
<evidence type="ECO:0000313" key="11">
    <source>
        <dbReference type="EMBL" id="AOY80657.1"/>
    </source>
</evidence>
<reference evidence="12" key="1">
    <citation type="submission" date="2016-10" db="EMBL/GenBank/DDBJ databases">
        <title>Comparative genomics uncovers the prolific and rare metabolic potential of the cyanobacterial genus Moorea.</title>
        <authorList>
            <person name="Leao T."/>
            <person name="Castelao G."/>
            <person name="Korobeynikov A."/>
            <person name="Monroe E.A."/>
            <person name="Podell S."/>
            <person name="Glukhov E."/>
            <person name="Allen E."/>
            <person name="Gerwick W.H."/>
            <person name="Gerwick L."/>
        </authorList>
    </citation>
    <scope>NUCLEOTIDE SEQUENCE [LARGE SCALE GENOMIC DNA]</scope>
    <source>
        <strain evidence="12">JHB</strain>
    </source>
</reference>
<protein>
    <recommendedName>
        <fullName evidence="7">Protease 4</fullName>
        <ecNumber evidence="7">3.4.21.-</ecNumber>
    </recommendedName>
    <alternativeName>
        <fullName evidence="7">Endopeptidase IV</fullName>
    </alternativeName>
    <alternativeName>
        <fullName evidence="7">Protease IV</fullName>
    </alternativeName>
    <alternativeName>
        <fullName evidence="7">Signal peptide peptidase</fullName>
    </alternativeName>
</protein>
<dbReference type="Proteomes" id="UP000176944">
    <property type="component" value="Chromosome"/>
</dbReference>
<dbReference type="SUPFAM" id="SSF52096">
    <property type="entry name" value="ClpP/crotonase"/>
    <property type="match status" value="2"/>
</dbReference>
<dbReference type="GO" id="GO:0005886">
    <property type="term" value="C:plasma membrane"/>
    <property type="evidence" value="ECO:0007669"/>
    <property type="project" value="UniProtKB-SubCell"/>
</dbReference>
<dbReference type="PANTHER" id="PTHR33209">
    <property type="entry name" value="PROTEASE 4"/>
    <property type="match status" value="1"/>
</dbReference>
<sequence>MRQFLQQTFASLVGSLAGLILFFSLATSGFLFLLIAVASKDTGPQVQDKSVLVFDLSVNISDTNPTSSTSEVIEEVLSGQQTNIIPLRKVLDTLDKATKDKRIVALYLDGSASKTVGNTGLANLKEVREALERFRAAGKKIIAYDVDLGEREYYLSSVADTIILNPMGVVEINGLNSPQLFLTGALQKYGIGVQVVRVGKYKSAVEPFLLKQLSPESREQTRELLDDIWDEFLTAVGKSRDITPKTLQGIANTKGMLIASEAKGQGLVDQVGYFDEVIATLKELTGEKEKDKSFRKIKLTTYARAKSPYSKNRKSKHKIAIIYAEGSIVDGQGNFEQVGGERFAKQLRELRLDKDIKAVVLRVNSPGGSATASEIIQREVRLIRQEKPVIVSMGNVAASGGYWISTYSDRIFAEPNTITGSIGVFGVLFNIQELANNNGLTWDIVQTGSLADIQSTFRPKTDQELAIYQTMVNQIYDQFIDKVAESRKLPKGKVKDIAQGRVWSGIDAKQIGLVDEIGGINDAIKYAAKQAKLKDDWKVEEYPKIPSFEERILETLTNDVRLTSRQLPEPLTTELLKLKQDLAILTTFNDPKGIYSILPFNWRVD</sequence>
<evidence type="ECO:0000256" key="4">
    <source>
        <dbReference type="ARBA" id="ARBA00022801"/>
    </source>
</evidence>
<dbReference type="Gene3D" id="3.90.226.10">
    <property type="entry name" value="2-enoyl-CoA Hydratase, Chain A, domain 1"/>
    <property type="match status" value="3"/>
</dbReference>
<dbReference type="InterPro" id="IPR004635">
    <property type="entry name" value="Pept_S49_SppA"/>
</dbReference>